<sequence length="93" mass="10565">MDIEKLLEAMTPEIVERLMYATETGRWPEGGKLSQQQRDSCMQAVMLYQSRHNSDAQHMSVAEGGEVAFKSKAELKGQFSPQQELFRVKVDSD</sequence>
<dbReference type="Pfam" id="PF07023">
    <property type="entry name" value="DUF1315"/>
    <property type="match status" value="1"/>
</dbReference>
<dbReference type="InterPro" id="IPR009749">
    <property type="entry name" value="DUF1315"/>
</dbReference>
<reference evidence="1" key="1">
    <citation type="submission" date="2021-12" db="EMBL/GenBank/DDBJ databases">
        <authorList>
            <person name="Rodrigo-Torres L."/>
            <person name="Arahal R. D."/>
            <person name="Lucena T."/>
        </authorList>
    </citation>
    <scope>NUCLEOTIDE SEQUENCE</scope>
    <source>
        <strain evidence="1">CECT 8226</strain>
    </source>
</reference>
<proteinExistence type="predicted"/>
<dbReference type="RefSeq" id="WP_237484813.1">
    <property type="nucleotide sequence ID" value="NZ_CAKLCM010000002.1"/>
</dbReference>
<evidence type="ECO:0000313" key="1">
    <source>
        <dbReference type="EMBL" id="CAH0526545.1"/>
    </source>
</evidence>
<keyword evidence="2" id="KW-1185">Reference proteome</keyword>
<protein>
    <recommendedName>
        <fullName evidence="3">DUF1315 domain-containing protein</fullName>
    </recommendedName>
</protein>
<evidence type="ECO:0008006" key="3">
    <source>
        <dbReference type="Google" id="ProtNLM"/>
    </source>
</evidence>
<accession>A0ABM8ZJI2</accession>
<organism evidence="1 2">
    <name type="scientific">Vibrio hippocampi</name>
    <dbReference type="NCBI Taxonomy" id="654686"/>
    <lineage>
        <taxon>Bacteria</taxon>
        <taxon>Pseudomonadati</taxon>
        <taxon>Pseudomonadota</taxon>
        <taxon>Gammaproteobacteria</taxon>
        <taxon>Vibrionales</taxon>
        <taxon>Vibrionaceae</taxon>
        <taxon>Vibrio</taxon>
    </lineage>
</organism>
<dbReference type="EMBL" id="CAKLCM010000002">
    <property type="protein sequence ID" value="CAH0526545.1"/>
    <property type="molecule type" value="Genomic_DNA"/>
</dbReference>
<comment type="caution">
    <text evidence="1">The sequence shown here is derived from an EMBL/GenBank/DDBJ whole genome shotgun (WGS) entry which is preliminary data.</text>
</comment>
<name>A0ABM8ZJI2_9VIBR</name>
<evidence type="ECO:0000313" key="2">
    <source>
        <dbReference type="Proteomes" id="UP000838160"/>
    </source>
</evidence>
<dbReference type="Proteomes" id="UP000838160">
    <property type="component" value="Unassembled WGS sequence"/>
</dbReference>
<gene>
    <name evidence="1" type="ORF">VHP8226_01899</name>
</gene>